<organism evidence="2 3">
    <name type="scientific">Candidatus Roizmanbacteria bacterium RIFOXYD1_FULL_38_12</name>
    <dbReference type="NCBI Taxonomy" id="1802093"/>
    <lineage>
        <taxon>Bacteria</taxon>
        <taxon>Candidatus Roizmaniibacteriota</taxon>
    </lineage>
</organism>
<protein>
    <recommendedName>
        <fullName evidence="4">Baseplate protein J-like domain-containing protein</fullName>
    </recommendedName>
</protein>
<dbReference type="AlphaFoldDB" id="A0A1F7L005"/>
<evidence type="ECO:0008006" key="4">
    <source>
        <dbReference type="Google" id="ProtNLM"/>
    </source>
</evidence>
<gene>
    <name evidence="2" type="ORF">A3K52_01375</name>
</gene>
<evidence type="ECO:0000313" key="2">
    <source>
        <dbReference type="EMBL" id="OGK73428.1"/>
    </source>
</evidence>
<evidence type="ECO:0000256" key="1">
    <source>
        <dbReference type="SAM" id="Phobius"/>
    </source>
</evidence>
<name>A0A1F7L005_9BACT</name>
<accession>A0A1F7L005</accession>
<keyword evidence="1" id="KW-0812">Transmembrane</keyword>
<dbReference type="Proteomes" id="UP000177050">
    <property type="component" value="Unassembled WGS sequence"/>
</dbReference>
<evidence type="ECO:0000313" key="3">
    <source>
        <dbReference type="Proteomes" id="UP000177050"/>
    </source>
</evidence>
<reference evidence="2 3" key="1">
    <citation type="journal article" date="2016" name="Nat. Commun.">
        <title>Thousands of microbial genomes shed light on interconnected biogeochemical processes in an aquifer system.</title>
        <authorList>
            <person name="Anantharaman K."/>
            <person name="Brown C.T."/>
            <person name="Hug L.A."/>
            <person name="Sharon I."/>
            <person name="Castelle C.J."/>
            <person name="Probst A.J."/>
            <person name="Thomas B.C."/>
            <person name="Singh A."/>
            <person name="Wilkins M.J."/>
            <person name="Karaoz U."/>
            <person name="Brodie E.L."/>
            <person name="Williams K.H."/>
            <person name="Hubbard S.S."/>
            <person name="Banfield J.F."/>
        </authorList>
    </citation>
    <scope>NUCLEOTIDE SEQUENCE [LARGE SCALE GENOMIC DNA]</scope>
</reference>
<keyword evidence="1" id="KW-0472">Membrane</keyword>
<comment type="caution">
    <text evidence="2">The sequence shown here is derived from an EMBL/GenBank/DDBJ whole genome shotgun (WGS) entry which is preliminary data.</text>
</comment>
<feature type="transmembrane region" description="Helical" evidence="1">
    <location>
        <begin position="318"/>
        <end position="339"/>
    </location>
</feature>
<dbReference type="EMBL" id="MGBR01000001">
    <property type="protein sequence ID" value="OGK73428.1"/>
    <property type="molecule type" value="Genomic_DNA"/>
</dbReference>
<proteinExistence type="predicted"/>
<sequence>MRLPFFSSRSVPQELFFGLFLKEKKGVGYIFSGNKDKISLVAKHEFKYSNGWDNLTEDVDDVLFKLEDETKTRIEKTIFFVFSHLVDDATKEIKRPYLQKIKELTKNLEIKPIGYIECYEAVVSFLQQREGTPLTSILIELDSTNAGVFIYKGGHKINNFIVARTNSIVDDLSSVFDTLGKNTLLPNRVILYNSSNLIEESTKIISHKWSSELFVQLPRVEILKEEDMLTGLMSVFEQQIYSDQNIDKGSVDHEEEKEVLGFVIGADVKKKRNFVHKESSSLLKQSPYIQRIFGSVMVFFKKIGMPQVKIMGASKKKYVTAFICILFVGAFFFLLEFFLHKATVKAVFPSKKIDKKVEINGAIDEQKEGYLNIQIATSSVEMKDIKTTTGKRDVGEKAKGEVILYNFDDKEKTFQKGTTIQVDTLQFTTDEDAKVAASTLANDASAKLPGKSKVKVTAVEIGTESNLDKGKRFKITDLSPSTYFALNETAFSGGTRKSIKTVSKKDLDELQASLLQKAKDQQKESIYKAKDKRVTLIDSMMDFQLSNIKFSKELGEEGETITLNAKVVAKYYYFDNALMSTVLKKEMEQDIPEGYVLKEKNISYKIDDVSQGKTNTSLEVHIQAKATKNINTREIISRFRFKQVSQAENELKNIYGTISNQISIAPPLFILGDFMPLFERNIDLRIESN</sequence>
<keyword evidence="1" id="KW-1133">Transmembrane helix</keyword>